<feature type="transmembrane region" description="Helical" evidence="1">
    <location>
        <begin position="135"/>
        <end position="155"/>
    </location>
</feature>
<proteinExistence type="predicted"/>
<dbReference type="Proteomes" id="UP001597380">
    <property type="component" value="Unassembled WGS sequence"/>
</dbReference>
<evidence type="ECO:0000313" key="3">
    <source>
        <dbReference type="Proteomes" id="UP001597380"/>
    </source>
</evidence>
<accession>A0ABW4XGC8</accession>
<name>A0ABW4XGC8_9GAMM</name>
<reference evidence="3" key="1">
    <citation type="journal article" date="2019" name="Int. J. Syst. Evol. Microbiol.">
        <title>The Global Catalogue of Microorganisms (GCM) 10K type strain sequencing project: providing services to taxonomists for standard genome sequencing and annotation.</title>
        <authorList>
            <consortium name="The Broad Institute Genomics Platform"/>
            <consortium name="The Broad Institute Genome Sequencing Center for Infectious Disease"/>
            <person name="Wu L."/>
            <person name="Ma J."/>
        </authorList>
    </citation>
    <scope>NUCLEOTIDE SEQUENCE [LARGE SCALE GENOMIC DNA]</scope>
    <source>
        <strain evidence="3">CGMCC 1.10992</strain>
    </source>
</reference>
<comment type="caution">
    <text evidence="2">The sequence shown here is derived from an EMBL/GenBank/DDBJ whole genome shotgun (WGS) entry which is preliminary data.</text>
</comment>
<gene>
    <name evidence="2" type="ORF">ACFSJ3_01015</name>
</gene>
<keyword evidence="1" id="KW-0472">Membrane</keyword>
<dbReference type="RefSeq" id="WP_345338714.1">
    <property type="nucleotide sequence ID" value="NZ_BAABLI010000007.1"/>
</dbReference>
<keyword evidence="1" id="KW-0812">Transmembrane</keyword>
<keyword evidence="1" id="KW-1133">Transmembrane helix</keyword>
<organism evidence="2 3">
    <name type="scientific">Corallincola platygyrae</name>
    <dbReference type="NCBI Taxonomy" id="1193278"/>
    <lineage>
        <taxon>Bacteria</taxon>
        <taxon>Pseudomonadati</taxon>
        <taxon>Pseudomonadota</taxon>
        <taxon>Gammaproteobacteria</taxon>
        <taxon>Alteromonadales</taxon>
        <taxon>Psychromonadaceae</taxon>
        <taxon>Corallincola</taxon>
    </lineage>
</organism>
<feature type="transmembrane region" description="Helical" evidence="1">
    <location>
        <begin position="93"/>
        <end position="115"/>
    </location>
</feature>
<sequence>MTTPLNEQRVKVIDVLPDSLKVEGYRQGGCAHCEQKQSCAAGALASETDKRHQWQIPLSQLALSTGSHQPQFDVKAGDVKPGDEISLQCNESALLKVIATLFIPPLFGAVSGALLGEYGLALQPLSSSISTATSSLNSTSTIVMALAGGAIGGYLSRRWLANVQTPNVIVKRKIQSE</sequence>
<dbReference type="Pfam" id="PF04246">
    <property type="entry name" value="RseC_MucC"/>
    <property type="match status" value="1"/>
</dbReference>
<keyword evidence="3" id="KW-1185">Reference proteome</keyword>
<dbReference type="EMBL" id="JBHUHT010000004">
    <property type="protein sequence ID" value="MFD2094551.1"/>
    <property type="molecule type" value="Genomic_DNA"/>
</dbReference>
<evidence type="ECO:0000313" key="2">
    <source>
        <dbReference type="EMBL" id="MFD2094551.1"/>
    </source>
</evidence>
<protein>
    <submittedName>
        <fullName evidence="2">SoxR reducing system RseC family protein</fullName>
    </submittedName>
</protein>
<evidence type="ECO:0000256" key="1">
    <source>
        <dbReference type="SAM" id="Phobius"/>
    </source>
</evidence>